<feature type="non-terminal residue" evidence="2">
    <location>
        <position position="255"/>
    </location>
</feature>
<dbReference type="Proteomes" id="UP001596328">
    <property type="component" value="Unassembled WGS sequence"/>
</dbReference>
<name>A0ABD5S3P5_9EURY</name>
<evidence type="ECO:0000313" key="3">
    <source>
        <dbReference type="Proteomes" id="UP001596328"/>
    </source>
</evidence>
<comment type="caution">
    <text evidence="2">The sequence shown here is derived from an EMBL/GenBank/DDBJ whole genome shotgun (WGS) entry which is preliminary data.</text>
</comment>
<protein>
    <submittedName>
        <fullName evidence="2">Glucoamylase</fullName>
    </submittedName>
</protein>
<reference evidence="2 3" key="1">
    <citation type="journal article" date="2019" name="Int. J. Syst. Evol. Microbiol.">
        <title>The Global Catalogue of Microorganisms (GCM) 10K type strain sequencing project: providing services to taxonomists for standard genome sequencing and annotation.</title>
        <authorList>
            <consortium name="The Broad Institute Genomics Platform"/>
            <consortium name="The Broad Institute Genome Sequencing Center for Infectious Disease"/>
            <person name="Wu L."/>
            <person name="Ma J."/>
        </authorList>
    </citation>
    <scope>NUCLEOTIDE SEQUENCE [LARGE SCALE GENOMIC DNA]</scope>
    <source>
        <strain evidence="2 3">NBRC 111368</strain>
    </source>
</reference>
<organism evidence="2 3">
    <name type="scientific">Halobium palmae</name>
    <dbReference type="NCBI Taxonomy" id="1776492"/>
    <lineage>
        <taxon>Archaea</taxon>
        <taxon>Methanobacteriati</taxon>
        <taxon>Methanobacteriota</taxon>
        <taxon>Stenosarchaea group</taxon>
        <taxon>Halobacteria</taxon>
        <taxon>Halobacteriales</taxon>
        <taxon>Haloferacaceae</taxon>
        <taxon>Halobium</taxon>
    </lineage>
</organism>
<evidence type="ECO:0000259" key="1">
    <source>
        <dbReference type="Pfam" id="PF25978"/>
    </source>
</evidence>
<dbReference type="Pfam" id="PF25978">
    <property type="entry name" value="DUF7997"/>
    <property type="match status" value="1"/>
</dbReference>
<gene>
    <name evidence="2" type="ORF">ACFQE1_18360</name>
</gene>
<dbReference type="EMBL" id="JBHSWU010001010">
    <property type="protein sequence ID" value="MFC6726290.1"/>
    <property type="molecule type" value="Genomic_DNA"/>
</dbReference>
<evidence type="ECO:0000313" key="2">
    <source>
        <dbReference type="EMBL" id="MFC6726290.1"/>
    </source>
</evidence>
<feature type="domain" description="DUF7997" evidence="1">
    <location>
        <begin position="1"/>
        <end position="248"/>
    </location>
</feature>
<proteinExistence type="predicted"/>
<accession>A0ABD5S3P5</accession>
<keyword evidence="3" id="KW-1185">Reference proteome</keyword>
<dbReference type="InterPro" id="IPR058310">
    <property type="entry name" value="DUF7997"/>
</dbReference>
<sequence length="255" mass="29009">MRLRTALNEYKRARGTRFPEECPTQRGAFSGHGDRLVYVDPGGFIRDYSSSLSGLYGIDRSRFGIETQDRTIWFDDLNPVRQHYYRETNVVETEYDAGKFTVHQYDLTLGRAHLTHVELRGAIPADAHLTAFLTFAPGGRETRVGRLIHEDAGPDGSKAVEVFHRKEHDYVTASTGLTDVRGQIPERFEEILSDEYFEFPREAVLQRYEDTHLSGDVVVSAPLERTGRAARTTLVTQLSNHEEVSREEALADLRH</sequence>
<dbReference type="AlphaFoldDB" id="A0ABD5S3P5"/>